<dbReference type="EMBL" id="JAGHQL010000002">
    <property type="protein sequence ID" value="KAH0547707.1"/>
    <property type="molecule type" value="Genomic_DNA"/>
</dbReference>
<dbReference type="PROSITE" id="PS50175">
    <property type="entry name" value="ASP_PROT_RETROV"/>
    <property type="match status" value="1"/>
</dbReference>
<proteinExistence type="predicted"/>
<keyword evidence="3" id="KW-1185">Reference proteome</keyword>
<gene>
    <name evidence="2" type="ORF">FGG08_000196</name>
</gene>
<reference evidence="2" key="1">
    <citation type="submission" date="2021-03" db="EMBL/GenBank/DDBJ databases">
        <title>Comparative genomics and phylogenomic investigation of the class Geoglossomycetes provide insights into ecological specialization and systematics.</title>
        <authorList>
            <person name="Melie T."/>
            <person name="Pirro S."/>
            <person name="Miller A.N."/>
            <person name="Quandt A."/>
        </authorList>
    </citation>
    <scope>NUCLEOTIDE SEQUENCE</scope>
    <source>
        <strain evidence="2">GBOQ0MN5Z8</strain>
    </source>
</reference>
<comment type="caution">
    <text evidence="2">The sequence shown here is derived from an EMBL/GenBank/DDBJ whole genome shotgun (WGS) entry which is preliminary data.</text>
</comment>
<dbReference type="Proteomes" id="UP000698800">
    <property type="component" value="Unassembled WGS sequence"/>
</dbReference>
<evidence type="ECO:0000313" key="3">
    <source>
        <dbReference type="Proteomes" id="UP000698800"/>
    </source>
</evidence>
<accession>A0A9P8III3</accession>
<dbReference type="OrthoDB" id="4199986at2759"/>
<sequence length="225" mass="24395">MANTSPITFAPAFPIPLVFDVQERIQQLHSYLDPSNPLYQPEQQHINIKAAIQLYEDGKLDGLQQVYIMDGKVVAREVALNRTTWAWSEFRMLLRLIPHLGGDGTVYGIIAMNDTGSDISTIFDVNMPYLGNSRGYAGWAGFATISGAGGMVGVFPKINVQVRLVGDDNLPWSDWILEEAVVRPAGPGIPQLSGYGIREVLYLATGPGNHVLAVSATKGGLASLL</sequence>
<dbReference type="GO" id="GO:0004190">
    <property type="term" value="F:aspartic-type endopeptidase activity"/>
    <property type="evidence" value="ECO:0007669"/>
    <property type="project" value="InterPro"/>
</dbReference>
<dbReference type="InterPro" id="IPR001995">
    <property type="entry name" value="Peptidase_A2_cat"/>
</dbReference>
<dbReference type="AlphaFoldDB" id="A0A9P8III3"/>
<protein>
    <recommendedName>
        <fullName evidence="1">Peptidase A2 domain-containing protein</fullName>
    </recommendedName>
</protein>
<dbReference type="GO" id="GO:0006508">
    <property type="term" value="P:proteolysis"/>
    <property type="evidence" value="ECO:0007669"/>
    <property type="project" value="InterPro"/>
</dbReference>
<organism evidence="2 3">
    <name type="scientific">Glutinoglossum americanum</name>
    <dbReference type="NCBI Taxonomy" id="1670608"/>
    <lineage>
        <taxon>Eukaryota</taxon>
        <taxon>Fungi</taxon>
        <taxon>Dikarya</taxon>
        <taxon>Ascomycota</taxon>
        <taxon>Pezizomycotina</taxon>
        <taxon>Geoglossomycetes</taxon>
        <taxon>Geoglossales</taxon>
        <taxon>Geoglossaceae</taxon>
        <taxon>Glutinoglossum</taxon>
    </lineage>
</organism>
<evidence type="ECO:0000313" key="2">
    <source>
        <dbReference type="EMBL" id="KAH0547707.1"/>
    </source>
</evidence>
<feature type="domain" description="Peptidase A2" evidence="1">
    <location>
        <begin position="109"/>
        <end position="152"/>
    </location>
</feature>
<evidence type="ECO:0000259" key="1">
    <source>
        <dbReference type="PROSITE" id="PS50175"/>
    </source>
</evidence>
<name>A0A9P8III3_9PEZI</name>